<comment type="caution">
    <text evidence="1">The sequence shown here is derived from an EMBL/GenBank/DDBJ whole genome shotgun (WGS) entry which is preliminary data.</text>
</comment>
<dbReference type="Proteomes" id="UP000835052">
    <property type="component" value="Unassembled WGS sequence"/>
</dbReference>
<organism evidence="1 2">
    <name type="scientific">Caenorhabditis auriculariae</name>
    <dbReference type="NCBI Taxonomy" id="2777116"/>
    <lineage>
        <taxon>Eukaryota</taxon>
        <taxon>Metazoa</taxon>
        <taxon>Ecdysozoa</taxon>
        <taxon>Nematoda</taxon>
        <taxon>Chromadorea</taxon>
        <taxon>Rhabditida</taxon>
        <taxon>Rhabditina</taxon>
        <taxon>Rhabditomorpha</taxon>
        <taxon>Rhabditoidea</taxon>
        <taxon>Rhabditidae</taxon>
        <taxon>Peloderinae</taxon>
        <taxon>Caenorhabditis</taxon>
    </lineage>
</organism>
<protein>
    <submittedName>
        <fullName evidence="1">Uncharacterized protein</fullName>
    </submittedName>
</protein>
<gene>
    <name evidence="1" type="ORF">CAUJ_LOCUS12841</name>
</gene>
<evidence type="ECO:0000313" key="2">
    <source>
        <dbReference type="Proteomes" id="UP000835052"/>
    </source>
</evidence>
<keyword evidence="2" id="KW-1185">Reference proteome</keyword>
<accession>A0A8S1HPQ7</accession>
<dbReference type="AlphaFoldDB" id="A0A8S1HPQ7"/>
<sequence>MKLKLHVLNGLVMKLKEFEPKRHMALSIDEPGVGKEALFDRTFAEPRATYQRLGLKLRCTLELGVKASDSGSTASLWGLRLRSLARARKAWAGGSASDNIVGCGARGREYDVVRNPSRHITRPEAPSPLVSEPSITLHC</sequence>
<evidence type="ECO:0000313" key="1">
    <source>
        <dbReference type="EMBL" id="CAD6196930.1"/>
    </source>
</evidence>
<proteinExistence type="predicted"/>
<name>A0A8S1HPQ7_9PELO</name>
<dbReference type="EMBL" id="CAJGYM010000082">
    <property type="protein sequence ID" value="CAD6196930.1"/>
    <property type="molecule type" value="Genomic_DNA"/>
</dbReference>
<reference evidence="1" key="1">
    <citation type="submission" date="2020-10" db="EMBL/GenBank/DDBJ databases">
        <authorList>
            <person name="Kikuchi T."/>
        </authorList>
    </citation>
    <scope>NUCLEOTIDE SEQUENCE</scope>
    <source>
        <strain evidence="1">NKZ352</strain>
    </source>
</reference>